<dbReference type="Pfam" id="PF22352">
    <property type="entry name" value="K319L-like_PKD"/>
    <property type="match status" value="2"/>
</dbReference>
<dbReference type="GO" id="GO:0031410">
    <property type="term" value="C:cytoplasmic vesicle"/>
    <property type="evidence" value="ECO:0007669"/>
    <property type="project" value="TreeGrafter"/>
</dbReference>
<feature type="region of interest" description="Disordered" evidence="1">
    <location>
        <begin position="387"/>
        <end position="429"/>
    </location>
</feature>
<dbReference type="Proteomes" id="UP000230859">
    <property type="component" value="Unassembled WGS sequence"/>
</dbReference>
<gene>
    <name evidence="4" type="ORF">COV74_03435</name>
</gene>
<dbReference type="PANTHER" id="PTHR46182">
    <property type="entry name" value="FI19480P1"/>
    <property type="match status" value="1"/>
</dbReference>
<reference evidence="4 5" key="1">
    <citation type="submission" date="2017-09" db="EMBL/GenBank/DDBJ databases">
        <title>Depth-based differentiation of microbial function through sediment-hosted aquifers and enrichment of novel symbionts in the deep terrestrial subsurface.</title>
        <authorList>
            <person name="Probst A.J."/>
            <person name="Ladd B."/>
            <person name="Jarett J.K."/>
            <person name="Geller-Mcgrath D.E."/>
            <person name="Sieber C.M."/>
            <person name="Emerson J.B."/>
            <person name="Anantharaman K."/>
            <person name="Thomas B.C."/>
            <person name="Malmstrom R."/>
            <person name="Stieglmeier M."/>
            <person name="Klingl A."/>
            <person name="Woyke T."/>
            <person name="Ryan C.M."/>
            <person name="Banfield J.F."/>
        </authorList>
    </citation>
    <scope>NUCLEOTIDE SEQUENCE [LARGE SCALE GENOMIC DNA]</scope>
    <source>
        <strain evidence="4">CG11_big_fil_rev_8_21_14_0_20_45_26</strain>
    </source>
</reference>
<name>A0A2H0LQZ3_9BACT</name>
<protein>
    <recommendedName>
        <fullName evidence="3">Bacterial repeat domain-containing protein</fullName>
    </recommendedName>
</protein>
<dbReference type="GO" id="GO:0016020">
    <property type="term" value="C:membrane"/>
    <property type="evidence" value="ECO:0007669"/>
    <property type="project" value="InterPro"/>
</dbReference>
<feature type="compositionally biased region" description="Polar residues" evidence="1">
    <location>
        <begin position="389"/>
        <end position="398"/>
    </location>
</feature>
<dbReference type="InterPro" id="IPR044060">
    <property type="entry name" value="Bacterial_rp_domain"/>
</dbReference>
<comment type="caution">
    <text evidence="4">The sequence shown here is derived from an EMBL/GenBank/DDBJ whole genome shotgun (WGS) entry which is preliminary data.</text>
</comment>
<dbReference type="AlphaFoldDB" id="A0A2H0LQZ3"/>
<dbReference type="Pfam" id="PF17963">
    <property type="entry name" value="Big_9"/>
    <property type="match status" value="1"/>
</dbReference>
<evidence type="ECO:0000256" key="1">
    <source>
        <dbReference type="SAM" id="MobiDB-lite"/>
    </source>
</evidence>
<dbReference type="GO" id="GO:0005509">
    <property type="term" value="F:calcium ion binding"/>
    <property type="evidence" value="ECO:0007669"/>
    <property type="project" value="InterPro"/>
</dbReference>
<dbReference type="InterPro" id="IPR015919">
    <property type="entry name" value="Cadherin-like_sf"/>
</dbReference>
<feature type="region of interest" description="Disordered" evidence="1">
    <location>
        <begin position="337"/>
        <end position="375"/>
    </location>
</feature>
<dbReference type="InterPro" id="IPR035986">
    <property type="entry name" value="PKD_dom_sf"/>
</dbReference>
<evidence type="ECO:0000256" key="2">
    <source>
        <dbReference type="SAM" id="SignalP"/>
    </source>
</evidence>
<proteinExistence type="predicted"/>
<dbReference type="Pfam" id="PF18998">
    <property type="entry name" value="Flg_new_2"/>
    <property type="match status" value="1"/>
</dbReference>
<dbReference type="Gene3D" id="2.60.40.3440">
    <property type="match status" value="1"/>
</dbReference>
<dbReference type="SUPFAM" id="SSF49313">
    <property type="entry name" value="Cadherin-like"/>
    <property type="match status" value="1"/>
</dbReference>
<dbReference type="InterPro" id="IPR029865">
    <property type="entry name" value="KIAA0319-like"/>
</dbReference>
<organism evidence="4 5">
    <name type="scientific">Candidatus Abzuiibacterium crystallinum</name>
    <dbReference type="NCBI Taxonomy" id="1974748"/>
    <lineage>
        <taxon>Bacteria</taxon>
        <taxon>Pseudomonadati</taxon>
        <taxon>Candidatus Omnitrophota</taxon>
        <taxon>Candidatus Abzuiibacterium</taxon>
    </lineage>
</organism>
<accession>A0A2H0LQZ3</accession>
<dbReference type="Gene3D" id="2.60.40.10">
    <property type="entry name" value="Immunoglobulins"/>
    <property type="match status" value="3"/>
</dbReference>
<feature type="compositionally biased region" description="Polar residues" evidence="1">
    <location>
        <begin position="341"/>
        <end position="375"/>
    </location>
</feature>
<dbReference type="EMBL" id="PCVY01000030">
    <property type="protein sequence ID" value="PIQ86787.1"/>
    <property type="molecule type" value="Genomic_DNA"/>
</dbReference>
<sequence>MTTIWQIKQSVKTNKLQSAFTMLCLGISLVFAGSTAYSAETVAFAKSKNVTTDEDVPLLIYFETNQTPSFIQYPNHGILVPGTQPDEYIYTPFEDYSGEDLFTYRYQEENNEADQRSVLIYVVPVNDPPIAHDMITSSDGRSMPIQLGAHDPENDYLEYVMIHSPLHGSLEGKPPAVVYHPKAGFNGYDSFTFKVNDGEYETPLALVSIVPGSDSSSRSNAPAHLEDQALPNALDVTVTGPTRIRAGEPWQLSASVVSNIDAAVIKFEVLDTDIPDLSFNILGQQNQEADVKWEKPVAREAAYHLTLIASDNNDPPNQITKEVELFVMENQGLEGLHGDAVNQSQDTDQAKSGQFQSFDRSQTGGSQASGNTNGQYFLAPGGGYYTVPSGGNNSNTQDNGLSNGGGDNGNNNRPGPNQAPQVDAGDDQALPWPARHTFLNAVVQDDGNPDPPASLTIRWSKVSGPGNVSFENPNLIDTNVTFSSEGTYGLKLTADDSELQDSDEVTITLLPQNIYIIQASASEHGHIDPAGDVEVREGEDQSFAITPDEGFQVTEVLVDGESQGAVSSWVFHEVSRGHTIHAIFSQIQLDNEPPVANAGVDQEHTLDIGQSEINVTLDGSSSSDPDGTVEAYIWHGTPDPDDVAQPAVTLGEGVYQFDLTVVDDQGAHSEPDIVQVTIHPEPNVAPIIEEIAGVDVSDGLPNPVVIDNVTEGEPLSFLVRADDLNRQNVVEQELNPLPNGALFQGTPANPAVYTFSWTPEFNQSGTYLLDLTASDSALSDQHQIELHIQDREPPIVTVNPPSPNQGHFNLEWNQIPSASLYQVQLSPDPSFQTNVDERWPTGLFEPFVIEQEGTYYARVQAWTRPSQEGGSGTGFSGAVEIVVEIQANRYDLIVNHGTGSGTYDEGTVVPIGANIPNGYHFTEWTGDLENVADPFSSDTEVTMLDHYAVTANFSVNTYTLDIQAQNGSVQKVPDQATYEHGTPV</sequence>
<evidence type="ECO:0000313" key="5">
    <source>
        <dbReference type="Proteomes" id="UP000230859"/>
    </source>
</evidence>
<dbReference type="PANTHER" id="PTHR46182:SF2">
    <property type="entry name" value="FI19480P1"/>
    <property type="match status" value="1"/>
</dbReference>
<dbReference type="InterPro" id="IPR013783">
    <property type="entry name" value="Ig-like_fold"/>
</dbReference>
<feature type="signal peptide" evidence="2">
    <location>
        <begin position="1"/>
        <end position="32"/>
    </location>
</feature>
<feature type="non-terminal residue" evidence="4">
    <location>
        <position position="984"/>
    </location>
</feature>
<keyword evidence="2" id="KW-0732">Signal</keyword>
<dbReference type="SUPFAM" id="SSF49299">
    <property type="entry name" value="PKD domain"/>
    <property type="match status" value="1"/>
</dbReference>
<evidence type="ECO:0000259" key="3">
    <source>
        <dbReference type="Pfam" id="PF18998"/>
    </source>
</evidence>
<feature type="chain" id="PRO_5013923900" description="Bacterial repeat domain-containing protein" evidence="2">
    <location>
        <begin position="33"/>
        <end position="984"/>
    </location>
</feature>
<evidence type="ECO:0000313" key="4">
    <source>
        <dbReference type="EMBL" id="PIQ86787.1"/>
    </source>
</evidence>
<feature type="domain" description="Bacterial repeat" evidence="3">
    <location>
        <begin position="898"/>
        <end position="956"/>
    </location>
</feature>